<proteinExistence type="predicted"/>
<gene>
    <name evidence="4" type="ORF">EAF64_17190</name>
</gene>
<dbReference type="InterPro" id="IPR005674">
    <property type="entry name" value="CocE/Ser_esterase"/>
</dbReference>
<keyword evidence="1 4" id="KW-0378">Hydrolase</keyword>
<accession>A0A498KR70</accession>
<keyword evidence="5" id="KW-1185">Reference proteome</keyword>
<dbReference type="InterPro" id="IPR000383">
    <property type="entry name" value="Xaa-Pro-like_dom"/>
</dbReference>
<protein>
    <submittedName>
        <fullName evidence="4">CocE/NonD family hydrolase</fullName>
    </submittedName>
</protein>
<evidence type="ECO:0000313" key="4">
    <source>
        <dbReference type="EMBL" id="RXK46882.1"/>
    </source>
</evidence>
<dbReference type="Proteomes" id="UP000289691">
    <property type="component" value="Unassembled WGS sequence"/>
</dbReference>
<dbReference type="Gene3D" id="3.40.50.1820">
    <property type="entry name" value="alpha/beta hydrolase"/>
    <property type="match status" value="2"/>
</dbReference>
<dbReference type="NCBIfam" id="TIGR00976">
    <property type="entry name" value="CocE_NonD"/>
    <property type="match status" value="1"/>
</dbReference>
<feature type="domain" description="Xaa-Pro dipeptidyl-peptidase-like" evidence="3">
    <location>
        <begin position="62"/>
        <end position="309"/>
    </location>
</feature>
<dbReference type="InterPro" id="IPR050261">
    <property type="entry name" value="FrsA_esterase"/>
</dbReference>
<comment type="caution">
    <text evidence="4">The sequence shown here is derived from an EMBL/GenBank/DDBJ whole genome shotgun (WGS) entry which is preliminary data.</text>
</comment>
<dbReference type="AlphaFoldDB" id="A0A498KR70"/>
<dbReference type="RefSeq" id="WP_129070215.1">
    <property type="nucleotide sequence ID" value="NZ_RDFA01000007.1"/>
</dbReference>
<sequence>MGIMGADRNADERGTDAGRVNRRRFLGASGAALTALATGVGTATASFGSGVTTEDYTIDSWDGTELEATLYTPDANEPQPAVLMTHGWGAFRESPLTAPKAKYHAKRGYNVLTYDSRGFGSSQGTVGLDGPNEIKDAQRLVDWLANRPEVALDATDDPKVGMDGVSYAGGIQLSAAAADDRIDAVVPRITWNDLQYSLAPNGVIKIGWLSILLGLGGLSSNLIGPDTNIDPRLYDWYEQALQTNDLPPGILEANELRSFPYFENYDTPTFLVQAWDDSLFKPIEAVRTYRALQDRGVESRLAFYEGGHAPEEIFVPFDQRGYMNGLANTWFDRHLRGESTDIAQSNTYLKQREEFRTEDQFPPSDTEFVTYDLGNAEANGDDRIEQWSFWYDSNVTYTWDVRDRAEWYGTPQIDLSLDVHGPEARIFVNVLRNGDPINGIGEAYRVEGSGVSRINFEFPTLQRFVSTSDRLGLQIEVSSPYYLDSRESEGVTIRPGESSVRLPQRPR</sequence>
<dbReference type="PANTHER" id="PTHR22946">
    <property type="entry name" value="DIENELACTONE HYDROLASE DOMAIN-CONTAINING PROTEIN-RELATED"/>
    <property type="match status" value="1"/>
</dbReference>
<dbReference type="PANTHER" id="PTHR22946:SF9">
    <property type="entry name" value="POLYKETIDE TRANSFERASE AF380"/>
    <property type="match status" value="1"/>
</dbReference>
<dbReference type="OrthoDB" id="25019at2157"/>
<dbReference type="PROSITE" id="PS51318">
    <property type="entry name" value="TAT"/>
    <property type="match status" value="1"/>
</dbReference>
<dbReference type="Pfam" id="PF02129">
    <property type="entry name" value="Peptidase_S15"/>
    <property type="match status" value="1"/>
</dbReference>
<dbReference type="EMBL" id="RDFA01000007">
    <property type="protein sequence ID" value="RXK46882.1"/>
    <property type="molecule type" value="Genomic_DNA"/>
</dbReference>
<evidence type="ECO:0000313" key="5">
    <source>
        <dbReference type="Proteomes" id="UP000289691"/>
    </source>
</evidence>
<dbReference type="SUPFAM" id="SSF53474">
    <property type="entry name" value="alpha/beta-Hydrolases"/>
    <property type="match status" value="1"/>
</dbReference>
<reference evidence="4 5" key="1">
    <citation type="submission" date="2019-01" db="EMBL/GenBank/DDBJ databases">
        <title>Halorientalis sp. F13-25 a new haloarchaeum isolated from hypersaline water.</title>
        <authorList>
            <person name="Ana D.-V."/>
            <person name="Cristina S.-P."/>
            <person name="Antonio V."/>
        </authorList>
    </citation>
    <scope>NUCLEOTIDE SEQUENCE [LARGE SCALE GENOMIC DNA]</scope>
    <source>
        <strain evidence="4 5">F13-25</strain>
    </source>
</reference>
<feature type="region of interest" description="Disordered" evidence="2">
    <location>
        <begin position="488"/>
        <end position="507"/>
    </location>
</feature>
<name>A0A498KR70_9EURY</name>
<evidence type="ECO:0000256" key="2">
    <source>
        <dbReference type="SAM" id="MobiDB-lite"/>
    </source>
</evidence>
<evidence type="ECO:0000259" key="3">
    <source>
        <dbReference type="Pfam" id="PF02129"/>
    </source>
</evidence>
<dbReference type="InterPro" id="IPR029058">
    <property type="entry name" value="AB_hydrolase_fold"/>
</dbReference>
<organism evidence="4 5">
    <name type="scientific">Halorientalis pallida</name>
    <dbReference type="NCBI Taxonomy" id="2479928"/>
    <lineage>
        <taxon>Archaea</taxon>
        <taxon>Methanobacteriati</taxon>
        <taxon>Methanobacteriota</taxon>
        <taxon>Stenosarchaea group</taxon>
        <taxon>Halobacteria</taxon>
        <taxon>Halobacteriales</taxon>
        <taxon>Haloarculaceae</taxon>
        <taxon>Halorientalis</taxon>
    </lineage>
</organism>
<dbReference type="GO" id="GO:0016788">
    <property type="term" value="F:hydrolase activity, acting on ester bonds"/>
    <property type="evidence" value="ECO:0007669"/>
    <property type="project" value="UniProtKB-ARBA"/>
</dbReference>
<evidence type="ECO:0000256" key="1">
    <source>
        <dbReference type="ARBA" id="ARBA00022801"/>
    </source>
</evidence>
<dbReference type="InterPro" id="IPR006311">
    <property type="entry name" value="TAT_signal"/>
</dbReference>